<reference evidence="3 4" key="1">
    <citation type="journal article" date="2019" name="Biochem. Eng. J.">
        <title>Metabolic engineering of the marine bacteria Neptunomonas concharum for the production of acetoin and meso-2,3-butanediol from acetate.</title>
        <authorList>
            <person name="Li W."/>
            <person name="Pu N."/>
            <person name="Liu C.-X."/>
            <person name="Yuan Q.-P."/>
            <person name="Li Z.-J."/>
        </authorList>
    </citation>
    <scope>NUCLEOTIDE SEQUENCE [LARGE SCALE GENOMIC DNA]</scope>
    <source>
        <strain evidence="3 4">JCM17730</strain>
    </source>
</reference>
<feature type="coiled-coil region" evidence="1">
    <location>
        <begin position="208"/>
        <end position="235"/>
    </location>
</feature>
<evidence type="ECO:0000313" key="4">
    <source>
        <dbReference type="Proteomes" id="UP000324760"/>
    </source>
</evidence>
<feature type="chain" id="PRO_5024806906" description="Tetratricopeptide repeat protein" evidence="2">
    <location>
        <begin position="27"/>
        <end position="516"/>
    </location>
</feature>
<dbReference type="Proteomes" id="UP000324760">
    <property type="component" value="Chromosome"/>
</dbReference>
<keyword evidence="4" id="KW-1185">Reference proteome</keyword>
<dbReference type="OrthoDB" id="6199122at2"/>
<dbReference type="KEGG" id="ncu:F0U83_11385"/>
<sequence length="516" mass="57861">MSLLKSKVTPLCLSTALIAISSTALANPLSGLINNLNQLQSQPAQKEEVKPEAQQAQVTAEGGEKYAAGYSQAFYPVKEQLKSGASEQALKTHKEAFLDKDASFLSQVEHGVVALDTKNPEVAIEAFAKAERILGEEYAGSKIGSMLAGSSKNILSMITGAGELTDYPGESFERILMLNYKSIAYMLQGERKAYNVARRSIDWQNIERDRFRAEVQAAKEELEKQVAEQEEKGNDLTGFGFTDTMNKYYGETKKQATQLPSAYVNPFGFYMTGMVQEFDSYDDRSLRDNARISYKKALELNPKSKVIQAAAAAMKKAPRKGRRLVHVVVADGFAPEKRTVRFDYNVGGVMLPVKIPVYEAETSPIYRFEIQTVSGKRLSRVYPVADINSIALRHQYDSLPFQQLNMTVSVIRSYFENRALNKLGFIGKMVSDKRQEVANPDMRSWISLPEKFLAARLEVPKNLDRIRIKGYDKRGRTLVNEVVKLNKQSHNFVYARNIGKTMKVSSNTNKLWAPVR</sequence>
<keyword evidence="2" id="KW-0732">Signal</keyword>
<dbReference type="AlphaFoldDB" id="A0A5P1RDD9"/>
<evidence type="ECO:0000256" key="2">
    <source>
        <dbReference type="SAM" id="SignalP"/>
    </source>
</evidence>
<dbReference type="EMBL" id="CP043869">
    <property type="protein sequence ID" value="QEQ97266.1"/>
    <property type="molecule type" value="Genomic_DNA"/>
</dbReference>
<organism evidence="3 4">
    <name type="scientific">Neptunomonas concharum</name>
    <dbReference type="NCBI Taxonomy" id="1031538"/>
    <lineage>
        <taxon>Bacteria</taxon>
        <taxon>Pseudomonadati</taxon>
        <taxon>Pseudomonadota</taxon>
        <taxon>Gammaproteobacteria</taxon>
        <taxon>Oceanospirillales</taxon>
        <taxon>Oceanospirillaceae</taxon>
        <taxon>Neptunomonas</taxon>
    </lineage>
</organism>
<gene>
    <name evidence="3" type="ORF">F0U83_11385</name>
</gene>
<evidence type="ECO:0008006" key="5">
    <source>
        <dbReference type="Google" id="ProtNLM"/>
    </source>
</evidence>
<keyword evidence="1" id="KW-0175">Coiled coil</keyword>
<protein>
    <recommendedName>
        <fullName evidence="5">Tetratricopeptide repeat protein</fullName>
    </recommendedName>
</protein>
<feature type="signal peptide" evidence="2">
    <location>
        <begin position="1"/>
        <end position="26"/>
    </location>
</feature>
<proteinExistence type="predicted"/>
<evidence type="ECO:0000313" key="3">
    <source>
        <dbReference type="EMBL" id="QEQ97266.1"/>
    </source>
</evidence>
<accession>A0A5P1RDD9</accession>
<evidence type="ECO:0000256" key="1">
    <source>
        <dbReference type="SAM" id="Coils"/>
    </source>
</evidence>
<dbReference type="RefSeq" id="WP_138987091.1">
    <property type="nucleotide sequence ID" value="NZ_CP043869.1"/>
</dbReference>
<name>A0A5P1RDD9_9GAMM</name>